<protein>
    <submittedName>
        <fullName evidence="2">Uncharacterized protein</fullName>
    </submittedName>
</protein>
<organism evidence="2 3">
    <name type="scientific">Chondrus crispus</name>
    <name type="common">Carrageen Irish moss</name>
    <name type="synonym">Polymorpha crispa</name>
    <dbReference type="NCBI Taxonomy" id="2769"/>
    <lineage>
        <taxon>Eukaryota</taxon>
        <taxon>Rhodophyta</taxon>
        <taxon>Florideophyceae</taxon>
        <taxon>Rhodymeniophycidae</taxon>
        <taxon>Gigartinales</taxon>
        <taxon>Gigartinaceae</taxon>
        <taxon>Chondrus</taxon>
    </lineage>
</organism>
<dbReference type="RefSeq" id="XP_005710584.1">
    <property type="nucleotide sequence ID" value="XM_005710527.1"/>
</dbReference>
<dbReference type="GeneID" id="17318308"/>
<name>R7QSC1_CHOCR</name>
<dbReference type="EMBL" id="HG002154">
    <property type="protein sequence ID" value="CDF40290.1"/>
    <property type="molecule type" value="Genomic_DNA"/>
</dbReference>
<keyword evidence="3" id="KW-1185">Reference proteome</keyword>
<reference evidence="3" key="1">
    <citation type="journal article" date="2013" name="Proc. Natl. Acad. Sci. U.S.A.">
        <title>Genome structure and metabolic features in the red seaweed Chondrus crispus shed light on evolution of the Archaeplastida.</title>
        <authorList>
            <person name="Collen J."/>
            <person name="Porcel B."/>
            <person name="Carre W."/>
            <person name="Ball S.G."/>
            <person name="Chaparro C."/>
            <person name="Tonon T."/>
            <person name="Barbeyron T."/>
            <person name="Michel G."/>
            <person name="Noel B."/>
            <person name="Valentin K."/>
            <person name="Elias M."/>
            <person name="Artiguenave F."/>
            <person name="Arun A."/>
            <person name="Aury J.M."/>
            <person name="Barbosa-Neto J.F."/>
            <person name="Bothwell J.H."/>
            <person name="Bouget F.Y."/>
            <person name="Brillet L."/>
            <person name="Cabello-Hurtado F."/>
            <person name="Capella-Gutierrez S."/>
            <person name="Charrier B."/>
            <person name="Cladiere L."/>
            <person name="Cock J.M."/>
            <person name="Coelho S.M."/>
            <person name="Colleoni C."/>
            <person name="Czjzek M."/>
            <person name="Da Silva C."/>
            <person name="Delage L."/>
            <person name="Denoeud F."/>
            <person name="Deschamps P."/>
            <person name="Dittami S.M."/>
            <person name="Gabaldon T."/>
            <person name="Gachon C.M."/>
            <person name="Groisillier A."/>
            <person name="Herve C."/>
            <person name="Jabbari K."/>
            <person name="Katinka M."/>
            <person name="Kloareg B."/>
            <person name="Kowalczyk N."/>
            <person name="Labadie K."/>
            <person name="Leblanc C."/>
            <person name="Lopez P.J."/>
            <person name="McLachlan D.H."/>
            <person name="Meslet-Cladiere L."/>
            <person name="Moustafa A."/>
            <person name="Nehr Z."/>
            <person name="Nyvall Collen P."/>
            <person name="Panaud O."/>
            <person name="Partensky F."/>
            <person name="Poulain J."/>
            <person name="Rensing S.A."/>
            <person name="Rousvoal S."/>
            <person name="Samson G."/>
            <person name="Symeonidi A."/>
            <person name="Weissenbach J."/>
            <person name="Zambounis A."/>
            <person name="Wincker P."/>
            <person name="Boyen C."/>
        </authorList>
    </citation>
    <scope>NUCLEOTIDE SEQUENCE [LARGE SCALE GENOMIC DNA]</scope>
    <source>
        <strain evidence="3">cv. Stackhouse</strain>
    </source>
</reference>
<feature type="compositionally biased region" description="Basic and acidic residues" evidence="1">
    <location>
        <begin position="56"/>
        <end position="65"/>
    </location>
</feature>
<evidence type="ECO:0000256" key="1">
    <source>
        <dbReference type="SAM" id="MobiDB-lite"/>
    </source>
</evidence>
<dbReference type="KEGG" id="ccp:CHC_T00007113001"/>
<evidence type="ECO:0000313" key="3">
    <source>
        <dbReference type="Proteomes" id="UP000012073"/>
    </source>
</evidence>
<dbReference type="Gramene" id="CDF40290">
    <property type="protein sequence ID" value="CDF40290"/>
    <property type="gene ID" value="CHC_T00007113001"/>
</dbReference>
<proteinExistence type="predicted"/>
<sequence>MDTLSFISAAPLFGRPPVPLHPRRGSSAPGPHPRTTTCKLRFGSDTPSDSDGGLGRFREFTSRDGDHGVQDALEREVLWEVTRTATTHTLETTIQDELKAVSDSLADMYSRSDRDLPSRQEELARRASLANISKWNQQLIQGAKMSKSNRSEISKELAVVQVMLRRNRRGREKRRRRSATVAQRRRDGDVGYALDEEAVKQASKPIRLLFTVMVCVSALTGFEHVAVQESGPTQLAKGAAAFSLVLLTGACWRSIGEAAKKKQDS</sequence>
<gene>
    <name evidence="2" type="ORF">CHC_T00007113001</name>
</gene>
<dbReference type="AlphaFoldDB" id="R7QSC1"/>
<evidence type="ECO:0000313" key="2">
    <source>
        <dbReference type="EMBL" id="CDF40290.1"/>
    </source>
</evidence>
<dbReference type="OrthoDB" id="10574063at2759"/>
<dbReference type="Proteomes" id="UP000012073">
    <property type="component" value="Unassembled WGS sequence"/>
</dbReference>
<feature type="region of interest" description="Disordered" evidence="1">
    <location>
        <begin position="11"/>
        <end position="65"/>
    </location>
</feature>
<dbReference type="OMA" id="ANISKWN"/>
<accession>R7QSC1</accession>